<evidence type="ECO:0000256" key="2">
    <source>
        <dbReference type="ARBA" id="ARBA00029447"/>
    </source>
</evidence>
<dbReference type="InterPro" id="IPR004089">
    <property type="entry name" value="MCPsignal_dom"/>
</dbReference>
<dbReference type="Pfam" id="PF00015">
    <property type="entry name" value="MCPsignal"/>
    <property type="match status" value="1"/>
</dbReference>
<dbReference type="SMART" id="SM00283">
    <property type="entry name" value="MA"/>
    <property type="match status" value="1"/>
</dbReference>
<evidence type="ECO:0000256" key="1">
    <source>
        <dbReference type="ARBA" id="ARBA00022500"/>
    </source>
</evidence>
<dbReference type="InterPro" id="IPR051310">
    <property type="entry name" value="MCP_chemotaxis"/>
</dbReference>
<comment type="caution">
    <text evidence="7">The sequence shown here is derived from an EMBL/GenBank/DDBJ whole genome shotgun (WGS) entry which is preliminary data.</text>
</comment>
<dbReference type="PROSITE" id="PS50885">
    <property type="entry name" value="HAMP"/>
    <property type="match status" value="1"/>
</dbReference>
<evidence type="ECO:0000313" key="7">
    <source>
        <dbReference type="EMBL" id="MDW2800289.1"/>
    </source>
</evidence>
<dbReference type="EMBL" id="JAWONS010000324">
    <property type="protein sequence ID" value="MDW2800289.1"/>
    <property type="molecule type" value="Genomic_DNA"/>
</dbReference>
<proteinExistence type="inferred from homology"/>
<dbReference type="Pfam" id="PF00672">
    <property type="entry name" value="HAMP"/>
    <property type="match status" value="1"/>
</dbReference>
<feature type="domain" description="Methyl-accepting transducer" evidence="5">
    <location>
        <begin position="401"/>
        <end position="630"/>
    </location>
</feature>
<dbReference type="Gene3D" id="3.30.450.20">
    <property type="entry name" value="PAS domain"/>
    <property type="match status" value="1"/>
</dbReference>
<comment type="similarity">
    <text evidence="2">Belongs to the methyl-accepting chemotaxis (MCP) protein family.</text>
</comment>
<dbReference type="PANTHER" id="PTHR43531">
    <property type="entry name" value="PROTEIN ICFG"/>
    <property type="match status" value="1"/>
</dbReference>
<feature type="transmembrane region" description="Helical" evidence="4">
    <location>
        <begin position="274"/>
        <end position="295"/>
    </location>
</feature>
<name>A0ABU4GRM6_9CLOT</name>
<dbReference type="Gene3D" id="6.10.340.10">
    <property type="match status" value="1"/>
</dbReference>
<dbReference type="Gene3D" id="1.10.287.950">
    <property type="entry name" value="Methyl-accepting chemotaxis protein"/>
    <property type="match status" value="1"/>
</dbReference>
<keyword evidence="4" id="KW-0812">Transmembrane</keyword>
<accession>A0ABU4GRM6</accession>
<keyword evidence="1" id="KW-0145">Chemotaxis</keyword>
<evidence type="ECO:0000313" key="8">
    <source>
        <dbReference type="Proteomes" id="UP001276854"/>
    </source>
</evidence>
<evidence type="ECO:0000256" key="3">
    <source>
        <dbReference type="PROSITE-ProRule" id="PRU00284"/>
    </source>
</evidence>
<evidence type="ECO:0000259" key="5">
    <source>
        <dbReference type="PROSITE" id="PS50111"/>
    </source>
</evidence>
<feature type="domain" description="HAMP" evidence="6">
    <location>
        <begin position="299"/>
        <end position="351"/>
    </location>
</feature>
<evidence type="ECO:0000256" key="4">
    <source>
        <dbReference type="SAM" id="Phobius"/>
    </source>
</evidence>
<reference evidence="7 8" key="1">
    <citation type="submission" date="2023-10" db="EMBL/GenBank/DDBJ databases">
        <title>A novel Glycoside Hydrolase 43-Like Enzyme from Clostrdium boliviensis is an Endo-xylanase, and a Candidate for Xylooligosaccharides Production from Different Xylan Substrates.</title>
        <authorList>
            <person name="Alvarez M.T."/>
            <person name="Rocabado-Villegas L.R."/>
            <person name="Salas-Veizaga D.M."/>
            <person name="Linares-Pasten J.A."/>
            <person name="Gudmundsdottir E.E."/>
            <person name="Hreggvidsson G.O."/>
            <person name="Adlercreutz P."/>
            <person name="Nordberg Karlsson E."/>
        </authorList>
    </citation>
    <scope>NUCLEOTIDE SEQUENCE [LARGE SCALE GENOMIC DNA]</scope>
    <source>
        <strain evidence="7 8">E-1</strain>
    </source>
</reference>
<dbReference type="Proteomes" id="UP001276854">
    <property type="component" value="Unassembled WGS sequence"/>
</dbReference>
<dbReference type="CDD" id="cd06225">
    <property type="entry name" value="HAMP"/>
    <property type="match status" value="1"/>
</dbReference>
<dbReference type="PANTHER" id="PTHR43531:SF11">
    <property type="entry name" value="METHYL-ACCEPTING CHEMOTAXIS PROTEIN 3"/>
    <property type="match status" value="1"/>
</dbReference>
<dbReference type="SMART" id="SM00304">
    <property type="entry name" value="HAMP"/>
    <property type="match status" value="1"/>
</dbReference>
<keyword evidence="3" id="KW-0807">Transducer</keyword>
<keyword evidence="4" id="KW-0472">Membrane</keyword>
<feature type="transmembrane region" description="Helical" evidence="4">
    <location>
        <begin position="12"/>
        <end position="37"/>
    </location>
</feature>
<protein>
    <submittedName>
        <fullName evidence="7">Methyl-accepting chemotaxis protein</fullName>
    </submittedName>
</protein>
<keyword evidence="8" id="KW-1185">Reference proteome</keyword>
<dbReference type="PROSITE" id="PS50111">
    <property type="entry name" value="CHEMOTAXIS_TRANSDUC_2"/>
    <property type="match status" value="1"/>
</dbReference>
<organism evidence="7 8">
    <name type="scientific">Clostridium boliviensis</name>
    <dbReference type="NCBI Taxonomy" id="318465"/>
    <lineage>
        <taxon>Bacteria</taxon>
        <taxon>Bacillati</taxon>
        <taxon>Bacillota</taxon>
        <taxon>Clostridia</taxon>
        <taxon>Eubacteriales</taxon>
        <taxon>Clostridiaceae</taxon>
        <taxon>Clostridium</taxon>
    </lineage>
</organism>
<gene>
    <name evidence="7" type="ORF">RZO55_22220</name>
</gene>
<keyword evidence="4" id="KW-1133">Transmembrane helix</keyword>
<dbReference type="SUPFAM" id="SSF58104">
    <property type="entry name" value="Methyl-accepting chemotaxis protein (MCP) signaling domain"/>
    <property type="match status" value="1"/>
</dbReference>
<sequence length="657" mass="71987">MKRRKIAGIKRELILFTMGCIIFIVFILSAGSVYFSYNLNRRTLNKCLKETSELVSEKISQQLKEYSVIAESIALYQKGNVARGGNIGLFLNMSSSQYGLNRIDILSKDGVSIVNGDSYSQDPAFMKAEEGKPSISDPIIKEGKVSYEYIYPYGDIVVVLEFPYSVFEEIIKDTKLGNTGSTYMINREGRKMAHEDFSLVLSGQNDIEDAKKDPGAYAEAASLESSMIKGEAGFRFFRINGKNKIGAYTPIADTDGWSVNVTAMESEFMSEVTISILGSLLLGIVSMILAGLAMLHIANRITKPIGQAAEAIERLSGGDLNLELSVRRSDEIGQIVQKVNEMAGKYKEIISDISRFLYEISCGNLQAESGCEYPGEFNGIRTSMEAIAYRLRETLLRIKASAHEVTEGSGQVWDGAQELAKRSAEQSGAIEELQTSIAGVFQQSVKNAEYVKKASSYVTESGKKVEEGNLHMRRLNQAMEEVDLTSRKISGITKLIEDIAFQTNILALNAAVEAGRAGAAGKGFGVVADEVRNLAAKSADAAKETKGLVEQSVHAVSKGRSLAVNTDRVLKEIAGQAGLTEEVIREIENSSMEQVQVMEQINQSLLTVSEAVQSNMETARESSESSERLTRQAQALQTEVSHFQVNEKQIESDQEEA</sequence>
<evidence type="ECO:0000259" key="6">
    <source>
        <dbReference type="PROSITE" id="PS50885"/>
    </source>
</evidence>
<dbReference type="CDD" id="cd12912">
    <property type="entry name" value="PDC2_MCP_like"/>
    <property type="match status" value="1"/>
</dbReference>
<dbReference type="InterPro" id="IPR003660">
    <property type="entry name" value="HAMP_dom"/>
</dbReference>
<dbReference type="RefSeq" id="WP_318066470.1">
    <property type="nucleotide sequence ID" value="NZ_JAWONS010000324.1"/>
</dbReference>